<reference evidence="1" key="1">
    <citation type="submission" date="2019-03" db="EMBL/GenBank/DDBJ databases">
        <title>WGS assembly of Setaria viridis.</title>
        <authorList>
            <person name="Huang P."/>
            <person name="Jenkins J."/>
            <person name="Grimwood J."/>
            <person name="Barry K."/>
            <person name="Healey A."/>
            <person name="Mamidi S."/>
            <person name="Sreedasyam A."/>
            <person name="Shu S."/>
            <person name="Feldman M."/>
            <person name="Wu J."/>
            <person name="Yu Y."/>
            <person name="Chen C."/>
            <person name="Johnson J."/>
            <person name="Rokhsar D."/>
            <person name="Baxter I."/>
            <person name="Schmutz J."/>
            <person name="Brutnell T."/>
            <person name="Kellogg E."/>
        </authorList>
    </citation>
    <scope>NUCLEOTIDE SEQUENCE [LARGE SCALE GENOMIC DNA]</scope>
</reference>
<gene>
    <name evidence="1" type="ORF">SEVIR_9G132300v2</name>
</gene>
<organism evidence="1 2">
    <name type="scientific">Setaria viridis</name>
    <name type="common">Green bristlegrass</name>
    <name type="synonym">Setaria italica subsp. viridis</name>
    <dbReference type="NCBI Taxonomy" id="4556"/>
    <lineage>
        <taxon>Eukaryota</taxon>
        <taxon>Viridiplantae</taxon>
        <taxon>Streptophyta</taxon>
        <taxon>Embryophyta</taxon>
        <taxon>Tracheophyta</taxon>
        <taxon>Spermatophyta</taxon>
        <taxon>Magnoliopsida</taxon>
        <taxon>Liliopsida</taxon>
        <taxon>Poales</taxon>
        <taxon>Poaceae</taxon>
        <taxon>PACMAD clade</taxon>
        <taxon>Panicoideae</taxon>
        <taxon>Panicodae</taxon>
        <taxon>Paniceae</taxon>
        <taxon>Cenchrinae</taxon>
        <taxon>Setaria</taxon>
    </lineage>
</organism>
<sequence length="95" mass="10889">MSYSASIKCAELQKLQYMDSARDYSNVLYQRCTDLGGSVLGKISFGSDWYCTHQFEHPAFGKISIPLFEQDPAANSHQQCRRMISQNPSNRQRHL</sequence>
<evidence type="ECO:0000313" key="1">
    <source>
        <dbReference type="EMBL" id="TKV91958.1"/>
    </source>
</evidence>
<dbReference type="Proteomes" id="UP000298652">
    <property type="component" value="Chromosome 9"/>
</dbReference>
<dbReference type="EMBL" id="CM016560">
    <property type="protein sequence ID" value="TKV91958.1"/>
    <property type="molecule type" value="Genomic_DNA"/>
</dbReference>
<accession>A0A4U6SV53</accession>
<proteinExistence type="predicted"/>
<name>A0A4U6SV53_SETVI</name>
<protein>
    <submittedName>
        <fullName evidence="1">Uncharacterized protein</fullName>
    </submittedName>
</protein>
<keyword evidence="2" id="KW-1185">Reference proteome</keyword>
<evidence type="ECO:0000313" key="2">
    <source>
        <dbReference type="Proteomes" id="UP000298652"/>
    </source>
</evidence>
<dbReference type="Gramene" id="TKV91958">
    <property type="protein sequence ID" value="TKV91958"/>
    <property type="gene ID" value="SEVIR_9G132300v2"/>
</dbReference>
<dbReference type="AlphaFoldDB" id="A0A4U6SV53"/>